<dbReference type="STRING" id="346185.AAY42_08045"/>
<dbReference type="EMBL" id="LCTZ01000002">
    <property type="protein sequence ID" value="KQC29838.1"/>
    <property type="molecule type" value="Genomic_DNA"/>
</dbReference>
<dbReference type="AlphaFoldDB" id="A0A0Q1BYM5"/>
<gene>
    <name evidence="2" type="ORF">AAY42_08045</name>
</gene>
<evidence type="ECO:0000313" key="3">
    <source>
        <dbReference type="Proteomes" id="UP000050827"/>
    </source>
</evidence>
<comment type="caution">
    <text evidence="2">The sequence shown here is derived from an EMBL/GenBank/DDBJ whole genome shotgun (WGS) entry which is preliminary data.</text>
</comment>
<protein>
    <recommendedName>
        <fullName evidence="4">Bacterial Pleckstrin homology domain-containing protein</fullName>
    </recommendedName>
</protein>
<keyword evidence="1" id="KW-0812">Transmembrane</keyword>
<dbReference type="Proteomes" id="UP000050827">
    <property type="component" value="Unassembled WGS sequence"/>
</dbReference>
<keyword evidence="1" id="KW-0472">Membrane</keyword>
<name>A0A0Q1BYM5_9FLAO</name>
<sequence length="148" mass="16531">MNSSVKNYQNLNTKHKKIIFYALIGVLTLTIGPVGIGYTENDLILKNGQLEITGLYGEEISPSEIKSIELIDKRPSFRKRINGFSTGNRKKGYFRTNGGEKIKAIINSNTKPWILITKESGDKIYFSSGGKSNGTIYLELKKTLPNKT</sequence>
<evidence type="ECO:0008006" key="4">
    <source>
        <dbReference type="Google" id="ProtNLM"/>
    </source>
</evidence>
<evidence type="ECO:0000256" key="1">
    <source>
        <dbReference type="SAM" id="Phobius"/>
    </source>
</evidence>
<feature type="transmembrane region" description="Helical" evidence="1">
    <location>
        <begin position="18"/>
        <end position="38"/>
    </location>
</feature>
<dbReference type="RefSeq" id="WP_055394029.1">
    <property type="nucleotide sequence ID" value="NZ_LCTZ01000002.1"/>
</dbReference>
<proteinExistence type="predicted"/>
<keyword evidence="1" id="KW-1133">Transmembrane helix</keyword>
<evidence type="ECO:0000313" key="2">
    <source>
        <dbReference type="EMBL" id="KQC29838.1"/>
    </source>
</evidence>
<dbReference type="OrthoDB" id="954876at2"/>
<keyword evidence="3" id="KW-1185">Reference proteome</keyword>
<accession>A0A0Q1BYM5</accession>
<organism evidence="2 3">
    <name type="scientific">Flagellimonas eckloniae</name>
    <dbReference type="NCBI Taxonomy" id="346185"/>
    <lineage>
        <taxon>Bacteria</taxon>
        <taxon>Pseudomonadati</taxon>
        <taxon>Bacteroidota</taxon>
        <taxon>Flavobacteriia</taxon>
        <taxon>Flavobacteriales</taxon>
        <taxon>Flavobacteriaceae</taxon>
        <taxon>Flagellimonas</taxon>
    </lineage>
</organism>
<reference evidence="2 3" key="1">
    <citation type="submission" date="2015-04" db="EMBL/GenBank/DDBJ databases">
        <title>Complete genome of flavobacterium.</title>
        <authorList>
            <person name="Kwon Y.M."/>
            <person name="Kim S.-J."/>
        </authorList>
    </citation>
    <scope>NUCLEOTIDE SEQUENCE [LARGE SCALE GENOMIC DNA]</scope>
    <source>
        <strain evidence="2 3">DK169</strain>
    </source>
</reference>